<keyword evidence="4 11" id="KW-0808">Transferase</keyword>
<dbReference type="FunFam" id="3.40.47.10:FF:000011">
    <property type="entry name" value="3-ketoacyl-CoA thiolase"/>
    <property type="match status" value="1"/>
</dbReference>
<dbReference type="PIRSF" id="PIRSF000429">
    <property type="entry name" value="Ac-CoA_Ac_transf"/>
    <property type="match status" value="1"/>
</dbReference>
<evidence type="ECO:0000256" key="9">
    <source>
        <dbReference type="ARBA" id="ARBA00024073"/>
    </source>
</evidence>
<feature type="domain" description="Thiolase N-terminal" evidence="12">
    <location>
        <begin position="14"/>
        <end position="270"/>
    </location>
</feature>
<evidence type="ECO:0000259" key="12">
    <source>
        <dbReference type="Pfam" id="PF00108"/>
    </source>
</evidence>
<protein>
    <recommendedName>
        <fullName evidence="9">acetyl-CoA C-acyltransferase</fullName>
        <ecNumber evidence="9">2.3.1.16</ecNumber>
    </recommendedName>
</protein>
<name>A0A7R9J659_TIMCA</name>
<evidence type="ECO:0000313" key="14">
    <source>
        <dbReference type="EMBL" id="CAD7573218.1"/>
    </source>
</evidence>
<feature type="active site" description="Proton acceptor" evidence="10">
    <location>
        <position position="374"/>
    </location>
</feature>
<dbReference type="SUPFAM" id="SSF53901">
    <property type="entry name" value="Thiolase-like"/>
    <property type="match status" value="1"/>
</dbReference>
<evidence type="ECO:0000256" key="6">
    <source>
        <dbReference type="ARBA" id="ARBA00023098"/>
    </source>
</evidence>
<evidence type="ECO:0000256" key="2">
    <source>
        <dbReference type="ARBA" id="ARBA00010982"/>
    </source>
</evidence>
<evidence type="ECO:0000256" key="1">
    <source>
        <dbReference type="ARBA" id="ARBA00004173"/>
    </source>
</evidence>
<keyword evidence="8 11" id="KW-0012">Acyltransferase</keyword>
<dbReference type="GO" id="GO:0006635">
    <property type="term" value="P:fatty acid beta-oxidation"/>
    <property type="evidence" value="ECO:0007669"/>
    <property type="project" value="TreeGrafter"/>
</dbReference>
<evidence type="ECO:0000256" key="11">
    <source>
        <dbReference type="RuleBase" id="RU003557"/>
    </source>
</evidence>
<dbReference type="Pfam" id="PF00108">
    <property type="entry name" value="Thiolase_N"/>
    <property type="match status" value="1"/>
</dbReference>
<dbReference type="NCBIfam" id="TIGR01930">
    <property type="entry name" value="AcCoA-C-Actrans"/>
    <property type="match status" value="1"/>
</dbReference>
<evidence type="ECO:0000256" key="4">
    <source>
        <dbReference type="ARBA" id="ARBA00022679"/>
    </source>
</evidence>
<sequence length="422" mass="45439">MCSSVYVQQGRGGIVKKTGIPREAVEYITYGTVIQEVKTSNIAREAALSAGFPYSTPAHTTTMACISSNAAITTGIGLISSGVYDVILAGGVEFMSDVPIRFSRKMRSLMLQANKAKTLQQKLKLLSSFRPSFLAPELPAVAEFSSGETMGHSADRLAAAFAVTRAEQDEYALREVKSFSQVNAPPDCLHRKQGIYAASGDRRLGMWHRKKIIVPGVAKTIVKDNGIRVASPEQLAKLKPAFVKPHGTVTAANSSFLTDGASACLITTEEKAKQLGLKPKAYLRDFLYIAQDPVDQLLLGPAYGIPKLLEKAGLQLKDVDVWEVHEAFAGQILANMKAMDSDWFAQNYMGRQSKVGVPDMNKFNSWGGSLSIGHPFAATGVRLATHCANRLIRENGQIALIAACAAGGQVCALRFMGVGEDI</sequence>
<dbReference type="InterPro" id="IPR020613">
    <property type="entry name" value="Thiolase_CS"/>
</dbReference>
<keyword evidence="5" id="KW-0276">Fatty acid metabolism</keyword>
<evidence type="ECO:0000256" key="3">
    <source>
        <dbReference type="ARBA" id="ARBA00022490"/>
    </source>
</evidence>
<feature type="active site" description="Acyl-thioester intermediate" evidence="10">
    <location>
        <position position="65"/>
    </location>
</feature>
<keyword evidence="6" id="KW-0443">Lipid metabolism</keyword>
<reference evidence="14" key="1">
    <citation type="submission" date="2020-11" db="EMBL/GenBank/DDBJ databases">
        <authorList>
            <person name="Tran Van P."/>
        </authorList>
    </citation>
    <scope>NUCLEOTIDE SEQUENCE</scope>
</reference>
<accession>A0A7R9J659</accession>
<dbReference type="AlphaFoldDB" id="A0A7R9J659"/>
<evidence type="ECO:0000259" key="13">
    <source>
        <dbReference type="Pfam" id="PF02803"/>
    </source>
</evidence>
<dbReference type="PANTHER" id="PTHR18919:SF153">
    <property type="entry name" value="TRIFUNCTIONAL ENZYME SUBUNIT BETA, MITOCHONDRIAL"/>
    <property type="match status" value="1"/>
</dbReference>
<gene>
    <name evidence="14" type="ORF">TCMB3V08_LOCUS5858</name>
</gene>
<dbReference type="InterPro" id="IPR020617">
    <property type="entry name" value="Thiolase_C"/>
</dbReference>
<dbReference type="Gene3D" id="3.40.47.10">
    <property type="match status" value="1"/>
</dbReference>
<dbReference type="PROSITE" id="PS00737">
    <property type="entry name" value="THIOLASE_2"/>
    <property type="match status" value="1"/>
</dbReference>
<dbReference type="InterPro" id="IPR020616">
    <property type="entry name" value="Thiolase_N"/>
</dbReference>
<keyword evidence="3" id="KW-0963">Cytoplasm</keyword>
<evidence type="ECO:0000256" key="5">
    <source>
        <dbReference type="ARBA" id="ARBA00022832"/>
    </source>
</evidence>
<dbReference type="EMBL" id="OE181477">
    <property type="protein sequence ID" value="CAD7573218.1"/>
    <property type="molecule type" value="Genomic_DNA"/>
</dbReference>
<feature type="domain" description="Thiolase C-terminal" evidence="13">
    <location>
        <begin position="277"/>
        <end position="413"/>
    </location>
</feature>
<comment type="similarity">
    <text evidence="2 11">Belongs to the thiolase-like superfamily. Thiolase family.</text>
</comment>
<dbReference type="GO" id="GO:0005739">
    <property type="term" value="C:mitochondrion"/>
    <property type="evidence" value="ECO:0007669"/>
    <property type="project" value="UniProtKB-SubCell"/>
</dbReference>
<evidence type="ECO:0000256" key="10">
    <source>
        <dbReference type="PIRSR" id="PIRSR000429-1"/>
    </source>
</evidence>
<dbReference type="GO" id="GO:0003988">
    <property type="term" value="F:acetyl-CoA C-acyltransferase activity"/>
    <property type="evidence" value="ECO:0007669"/>
    <property type="project" value="UniProtKB-EC"/>
</dbReference>
<feature type="active site" description="Proton acceptor" evidence="10">
    <location>
        <position position="404"/>
    </location>
</feature>
<dbReference type="EC" id="2.3.1.16" evidence="9"/>
<dbReference type="InterPro" id="IPR016039">
    <property type="entry name" value="Thiolase-like"/>
</dbReference>
<organism evidence="14">
    <name type="scientific">Timema californicum</name>
    <name type="common">California timema</name>
    <name type="synonym">Walking stick</name>
    <dbReference type="NCBI Taxonomy" id="61474"/>
    <lineage>
        <taxon>Eukaryota</taxon>
        <taxon>Metazoa</taxon>
        <taxon>Ecdysozoa</taxon>
        <taxon>Arthropoda</taxon>
        <taxon>Hexapoda</taxon>
        <taxon>Insecta</taxon>
        <taxon>Pterygota</taxon>
        <taxon>Neoptera</taxon>
        <taxon>Polyneoptera</taxon>
        <taxon>Phasmatodea</taxon>
        <taxon>Timematodea</taxon>
        <taxon>Timematoidea</taxon>
        <taxon>Timematidae</taxon>
        <taxon>Timema</taxon>
    </lineage>
</organism>
<dbReference type="CDD" id="cd00751">
    <property type="entry name" value="thiolase"/>
    <property type="match status" value="1"/>
</dbReference>
<evidence type="ECO:0000256" key="8">
    <source>
        <dbReference type="ARBA" id="ARBA00023315"/>
    </source>
</evidence>
<dbReference type="InterPro" id="IPR002155">
    <property type="entry name" value="Thiolase"/>
</dbReference>
<comment type="subcellular location">
    <subcellularLocation>
        <location evidence="1">Mitochondrion</location>
    </subcellularLocation>
</comment>
<dbReference type="PANTHER" id="PTHR18919">
    <property type="entry name" value="ACETYL-COA C-ACYLTRANSFERASE"/>
    <property type="match status" value="1"/>
</dbReference>
<evidence type="ECO:0000256" key="7">
    <source>
        <dbReference type="ARBA" id="ARBA00023128"/>
    </source>
</evidence>
<proteinExistence type="inferred from homology"/>
<dbReference type="Pfam" id="PF02803">
    <property type="entry name" value="Thiolase_C"/>
    <property type="match status" value="1"/>
</dbReference>
<keyword evidence="7" id="KW-0496">Mitochondrion</keyword>